<keyword evidence="3" id="KW-1185">Reference proteome</keyword>
<dbReference type="InterPro" id="IPR006158">
    <property type="entry name" value="Cobalamin-bd"/>
</dbReference>
<dbReference type="Pfam" id="PF02310">
    <property type="entry name" value="B12-binding"/>
    <property type="match status" value="1"/>
</dbReference>
<sequence>MHALPGRGERLVVLGVAESDAHAVANQLIALQLRDYGFTVVNLGVCTPLGDFADAVDAHPQAEAVLIGSLNGHAHHDLRDLPALRAAGRLSPPVIVGGNLSVGSRTTEADLRRLRDLGIDHILTDSNEIVLLLDRLRSTGKAAELQHD</sequence>
<dbReference type="Proteomes" id="UP000315226">
    <property type="component" value="Unassembled WGS sequence"/>
</dbReference>
<dbReference type="Gene3D" id="3.40.50.280">
    <property type="entry name" value="Cobalamin-binding domain"/>
    <property type="match status" value="1"/>
</dbReference>
<dbReference type="RefSeq" id="WP_141293569.1">
    <property type="nucleotide sequence ID" value="NZ_BJMN01000006.1"/>
</dbReference>
<evidence type="ECO:0000259" key="1">
    <source>
        <dbReference type="PROSITE" id="PS51332"/>
    </source>
</evidence>
<accession>A0A4Y3RF82</accession>
<dbReference type="GO" id="GO:0046872">
    <property type="term" value="F:metal ion binding"/>
    <property type="evidence" value="ECO:0007669"/>
    <property type="project" value="InterPro"/>
</dbReference>
<organism evidence="2 3">
    <name type="scientific">Streptomyces gardneri</name>
    <dbReference type="NCBI Taxonomy" id="66892"/>
    <lineage>
        <taxon>Bacteria</taxon>
        <taxon>Bacillati</taxon>
        <taxon>Actinomycetota</taxon>
        <taxon>Actinomycetes</taxon>
        <taxon>Kitasatosporales</taxon>
        <taxon>Streptomycetaceae</taxon>
        <taxon>Streptomyces</taxon>
    </lineage>
</organism>
<gene>
    <name evidence="2" type="ORF">SGA01_09380</name>
</gene>
<dbReference type="GO" id="GO:0031419">
    <property type="term" value="F:cobalamin binding"/>
    <property type="evidence" value="ECO:0007669"/>
    <property type="project" value="InterPro"/>
</dbReference>
<reference evidence="2 3" key="1">
    <citation type="submission" date="2019-06" db="EMBL/GenBank/DDBJ databases">
        <title>Whole genome shotgun sequence of Streptomyces gardneri NBRC 12865.</title>
        <authorList>
            <person name="Hosoyama A."/>
            <person name="Uohara A."/>
            <person name="Ohji S."/>
            <person name="Ichikawa N."/>
        </authorList>
    </citation>
    <scope>NUCLEOTIDE SEQUENCE [LARGE SCALE GENOMIC DNA]</scope>
    <source>
        <strain evidence="2 3">NBRC 12865</strain>
    </source>
</reference>
<protein>
    <submittedName>
        <fullName evidence="2">Methylaspartate mutase</fullName>
    </submittedName>
</protein>
<feature type="domain" description="B12-binding" evidence="1">
    <location>
        <begin position="9"/>
        <end position="143"/>
    </location>
</feature>
<dbReference type="AlphaFoldDB" id="A0A4Y3RF82"/>
<name>A0A4Y3RF82_9ACTN</name>
<dbReference type="SUPFAM" id="SSF52242">
    <property type="entry name" value="Cobalamin (vitamin B12)-binding domain"/>
    <property type="match status" value="1"/>
</dbReference>
<comment type="caution">
    <text evidence="2">The sequence shown here is derived from an EMBL/GenBank/DDBJ whole genome shotgun (WGS) entry which is preliminary data.</text>
</comment>
<evidence type="ECO:0000313" key="2">
    <source>
        <dbReference type="EMBL" id="GEB55333.1"/>
    </source>
</evidence>
<dbReference type="EMBL" id="BJMN01000006">
    <property type="protein sequence ID" value="GEB55333.1"/>
    <property type="molecule type" value="Genomic_DNA"/>
</dbReference>
<evidence type="ECO:0000313" key="3">
    <source>
        <dbReference type="Proteomes" id="UP000315226"/>
    </source>
</evidence>
<dbReference type="OrthoDB" id="3386646at2"/>
<dbReference type="PROSITE" id="PS51332">
    <property type="entry name" value="B12_BINDING"/>
    <property type="match status" value="1"/>
</dbReference>
<proteinExistence type="predicted"/>
<dbReference type="InterPro" id="IPR036724">
    <property type="entry name" value="Cobalamin-bd_sf"/>
</dbReference>